<evidence type="ECO:0000256" key="1">
    <source>
        <dbReference type="ARBA" id="ARBA00009995"/>
    </source>
</evidence>
<keyword evidence="2 3" id="KW-0808">Transferase</keyword>
<evidence type="ECO:0000256" key="4">
    <source>
        <dbReference type="RuleBase" id="RU362057"/>
    </source>
</evidence>
<dbReference type="InterPro" id="IPR035595">
    <property type="entry name" value="UDP_glycos_trans_CS"/>
</dbReference>
<sequence>MSSKGENEQQLHVAMFPFFAFGHISPFVQLSNKLSSNDVKISFFTAAGNADRIKKMLHLTPTTQIISLTLPRVDGLPPGIESTADTTPAHAELLKVALDLLQPQIKTILSQLHPNFVLFDFAQDWLPSLASELGIKTIFYSVFAAISTAVVIPGRLHYPPKTTPSVNEVKILPDGFPNESCIKSLTTLEAEDYLYVFKSFNGCPSVFDRLRTGFLGCSAILIKTCKEMEGIYLDYIQTHLKKPILLVGPVVPPPPSGELDVKWEKWLSQYPSKSVICCSFGSETFLKDDQIRELALGLQLTGQPFLLVLNFPANLDSTAELKRTLPEGFTERVKDKGIVHTGWVQQQHILAHDSVGCFLCHAGFSSIVEGIVNDCQLVFLPLKGDQYMNSKLVSLDLKAGVAVNRSDEDGYFGKEDICNAVKKVMVEVDEEPGKTIIANQKKWKEFLKNDEIQSKFITDLVEEMNAISGEKM</sequence>
<organism evidence="5">
    <name type="scientific">Lobelia erinus</name>
    <name type="common">Edging lobelia</name>
    <dbReference type="NCBI Taxonomy" id="16430"/>
    <lineage>
        <taxon>Eukaryota</taxon>
        <taxon>Viridiplantae</taxon>
        <taxon>Streptophyta</taxon>
        <taxon>Embryophyta</taxon>
        <taxon>Tracheophyta</taxon>
        <taxon>Spermatophyta</taxon>
        <taxon>Magnoliopsida</taxon>
        <taxon>eudicotyledons</taxon>
        <taxon>Gunneridae</taxon>
        <taxon>Pentapetalae</taxon>
        <taxon>asterids</taxon>
        <taxon>campanulids</taxon>
        <taxon>Asterales</taxon>
        <taxon>Campanulaceae</taxon>
        <taxon>Lobelia</taxon>
    </lineage>
</organism>
<gene>
    <name evidence="5" type="primary">ABRT2</name>
</gene>
<dbReference type="Gene3D" id="3.40.50.2000">
    <property type="entry name" value="Glycogen Phosphorylase B"/>
    <property type="match status" value="2"/>
</dbReference>
<keyword evidence="3" id="KW-0328">Glycosyltransferase</keyword>
<proteinExistence type="evidence at transcript level"/>
<dbReference type="FunFam" id="3.40.50.2000:FF:000037">
    <property type="entry name" value="Glycosyltransferase"/>
    <property type="match status" value="1"/>
</dbReference>
<reference evidence="5" key="1">
    <citation type="submission" date="2016-03" db="EMBL/GenBank/DDBJ databases">
        <title>Functional characterization of UDP-rhamnose-dependent rhamnosyltransferase involved in flavonoid modification in Lobelia erinus.</title>
        <authorList>
            <person name="Shimura H."/>
            <person name="Hsu Y-H."/>
            <person name="Suzuki M."/>
        </authorList>
    </citation>
    <scope>NUCLEOTIDE SEQUENCE</scope>
</reference>
<accession>A0A140KFJ1</accession>
<evidence type="ECO:0000256" key="2">
    <source>
        <dbReference type="ARBA" id="ARBA00022679"/>
    </source>
</evidence>
<dbReference type="InterPro" id="IPR050481">
    <property type="entry name" value="UDP-glycosyltransf_plant"/>
</dbReference>
<dbReference type="GO" id="GO:0035251">
    <property type="term" value="F:UDP-glucosyltransferase activity"/>
    <property type="evidence" value="ECO:0007669"/>
    <property type="project" value="InterPro"/>
</dbReference>
<dbReference type="Pfam" id="PF00201">
    <property type="entry name" value="UDPGT"/>
    <property type="match status" value="1"/>
</dbReference>
<dbReference type="SMR" id="A0A140KFJ1"/>
<protein>
    <recommendedName>
        <fullName evidence="4">Glycosyltransferase</fullName>
        <ecNumber evidence="4">2.4.1.-</ecNumber>
    </recommendedName>
</protein>
<dbReference type="EC" id="2.4.1.-" evidence="4"/>
<evidence type="ECO:0000256" key="3">
    <source>
        <dbReference type="RuleBase" id="RU003718"/>
    </source>
</evidence>
<name>A0A140KFJ1_LOBER</name>
<dbReference type="AlphaFoldDB" id="A0A140KFJ1"/>
<comment type="similarity">
    <text evidence="1 3">Belongs to the UDP-glycosyltransferase family.</text>
</comment>
<dbReference type="PROSITE" id="PS00375">
    <property type="entry name" value="UDPGT"/>
    <property type="match status" value="1"/>
</dbReference>
<dbReference type="InterPro" id="IPR002213">
    <property type="entry name" value="UDP_glucos_trans"/>
</dbReference>
<evidence type="ECO:0000313" key="5">
    <source>
        <dbReference type="EMBL" id="BAU68118.1"/>
    </source>
</evidence>
<dbReference type="CDD" id="cd03784">
    <property type="entry name" value="GT1_Gtf-like"/>
    <property type="match status" value="1"/>
</dbReference>
<dbReference type="SUPFAM" id="SSF53756">
    <property type="entry name" value="UDP-Glycosyltransferase/glycogen phosphorylase"/>
    <property type="match status" value="1"/>
</dbReference>
<dbReference type="EMBL" id="LC131336">
    <property type="protein sequence ID" value="BAU68118.1"/>
    <property type="molecule type" value="mRNA"/>
</dbReference>
<dbReference type="PANTHER" id="PTHR48049">
    <property type="entry name" value="GLYCOSYLTRANSFERASE"/>
    <property type="match status" value="1"/>
</dbReference>
<dbReference type="PANTHER" id="PTHR48049:SF84">
    <property type="entry name" value="UDP-GLYCOSYLTRANSFERASE 79A6"/>
    <property type="match status" value="1"/>
</dbReference>